<feature type="transmembrane region" description="Helical" evidence="8">
    <location>
        <begin position="1146"/>
        <end position="1179"/>
    </location>
</feature>
<feature type="region of interest" description="Disordered" evidence="7">
    <location>
        <begin position="1044"/>
        <end position="1067"/>
    </location>
</feature>
<feature type="transmembrane region" description="Helical" evidence="8">
    <location>
        <begin position="125"/>
        <end position="147"/>
    </location>
</feature>
<evidence type="ECO:0000256" key="8">
    <source>
        <dbReference type="SAM" id="Phobius"/>
    </source>
</evidence>
<dbReference type="OrthoDB" id="9999863at2759"/>
<dbReference type="RefSeq" id="XP_009039181.1">
    <property type="nucleotide sequence ID" value="XM_009040933.1"/>
</dbReference>
<feature type="transmembrane region" description="Helical" evidence="8">
    <location>
        <begin position="1116"/>
        <end position="1134"/>
    </location>
</feature>
<proteinExistence type="predicted"/>
<evidence type="ECO:0000313" key="10">
    <source>
        <dbReference type="Proteomes" id="UP000002729"/>
    </source>
</evidence>
<accession>F0YFL8</accession>
<dbReference type="PANTHER" id="PTHR31064">
    <property type="entry name" value="POTASSIUM TRANSPORT PROTEIN DDB_G0292412-RELATED"/>
    <property type="match status" value="1"/>
</dbReference>
<dbReference type="Proteomes" id="UP000002729">
    <property type="component" value="Unassembled WGS sequence"/>
</dbReference>
<feature type="region of interest" description="Disordered" evidence="7">
    <location>
        <begin position="436"/>
        <end position="495"/>
    </location>
</feature>
<dbReference type="InterPro" id="IPR051143">
    <property type="entry name" value="TrkH_K-transport"/>
</dbReference>
<sequence>MAEDAGEARVRDSSDVELPELPGSKRVSFAAGPEEPCRRSSLSVGGEFLTSSAGGVSEVQQMPYASVVVAWILVVAVVGGSAIHLVERGGRTGASWLDCCFVALNCVTATGLATVDVTALRSASLVLMGAFMQLGAATILSLLPIVLRLRALRAALPHLKLDRGDTSPTASLRGRKRRWCQHEAVTFDLRNYKRVPEWLVEYKALLILQRVILAYHAACYLVYGGLIAAYVARVPSARRAATADVAAAPLPWAAFHTLSASAFNNVGFSLQRDGFMGFARHPALLYLVMGLVLHGNVLYPPCVRWIIVGLSAAAPRTSNRKVYFRYLLLHGRRLTPCLFSSQQNWLLVAAQVAMFLVQVAVLLSICYRDDGFRGESWWTRYNIAAFQAVNTRHAGMTAVALSGLRASALMLQLLMMYLAPVPFVVALRQSVRVARARPSDEAPRRASLAGAPDAPPRPSAEARRRYAAGRRLSLGPSGASPLHAGDARAPGRAASKASSLDDAMIDTRELLMVRYPDAAPPWRARVALRAAALRFHVRAFARAVATSTGFVRDAAFLFLAWFLIAAIMRYEGDGGRTAASGEAAMGGSGLRSGALFYIVFELTSAFGNVGLSLGSIADPSRPTSYSGDLTAAALLIVCAVQIFGRTRDMPAAVDSALSLPTVDAADVLRQSLSLDAPENLSEAGRPSDLAATTAASAGTAAVSAMMVATSVAISLTTEGDVADLLYLDCLATQNLGHAAFLVGFATSYWRGGHVLGKCFVVTAPWLLAAHGAASLAAAGPRPLVVAFVAVAPALYAAALPEPALYAEGYTLAFHVAFVSAVGLACADALERGAAADAVIYGVGFVSASATTAATLAVDALAAPAPLFYAAGAGVWAAAAAGAAAALSGGRPEPAAPAAPAPARGPVVDLAALAAAAVPGAAAAWPLAVAHGATFVGQALLVAVAADPPGSRFDRGVNFAIHGAGIFVFNAYLMFSDARAFPRLRAISVFACFAGGAGAARTAAGLAAGAAAPLRRAAAALFAARAAVGAALGVALARLPRDAHDRVAPPEKAPDREAPRTGDPGPFRLDRAVRHQRSHFAPYWCACFLAFAAFAFLRRSSPDAHAPRRVLETPHAYLLGFHFVFILSGFAAHGLRTRVVASLRVASAFLAAAGVVAAAQLVLAPPALVAALAACVAAGARLRALVEDALGDAGAAGAPGDAANFWQ</sequence>
<feature type="transmembrane region" description="Helical" evidence="8">
    <location>
        <begin position="986"/>
        <end position="1010"/>
    </location>
</feature>
<name>F0YFL8_AURAN</name>
<feature type="transmembrane region" description="Helical" evidence="8">
    <location>
        <begin position="594"/>
        <end position="613"/>
    </location>
</feature>
<feature type="transmembrane region" description="Helical" evidence="8">
    <location>
        <begin position="955"/>
        <end position="974"/>
    </location>
</feature>
<feature type="transmembrane region" description="Helical" evidence="8">
    <location>
        <begin position="345"/>
        <end position="365"/>
    </location>
</feature>
<dbReference type="InParanoid" id="F0YFL8"/>
<evidence type="ECO:0000256" key="2">
    <source>
        <dbReference type="ARBA" id="ARBA00022448"/>
    </source>
</evidence>
<evidence type="ECO:0000256" key="7">
    <source>
        <dbReference type="SAM" id="MobiDB-lite"/>
    </source>
</evidence>
<evidence type="ECO:0000256" key="1">
    <source>
        <dbReference type="ARBA" id="ARBA00004141"/>
    </source>
</evidence>
<protein>
    <submittedName>
        <fullName evidence="9">Uncharacterized protein</fullName>
    </submittedName>
</protein>
<dbReference type="KEGG" id="aaf:AURANDRAFT_65827"/>
<dbReference type="PANTHER" id="PTHR31064:SF30">
    <property type="entry name" value="HIGH-AFFINITY POTASSIUM TRANSPORT PROTEIN-RELATED"/>
    <property type="match status" value="1"/>
</dbReference>
<feature type="transmembrane region" description="Helical" evidence="8">
    <location>
        <begin position="93"/>
        <end position="113"/>
    </location>
</feature>
<dbReference type="EMBL" id="GL833136">
    <property type="protein sequence ID" value="EGB06234.1"/>
    <property type="molecule type" value="Genomic_DNA"/>
</dbReference>
<keyword evidence="6 8" id="KW-0472">Membrane</keyword>
<dbReference type="InterPro" id="IPR003445">
    <property type="entry name" value="Cat_transpt"/>
</dbReference>
<evidence type="ECO:0000256" key="5">
    <source>
        <dbReference type="ARBA" id="ARBA00023065"/>
    </source>
</evidence>
<dbReference type="eggNOG" id="KOG1341">
    <property type="taxonomic scope" value="Eukaryota"/>
</dbReference>
<evidence type="ECO:0000256" key="4">
    <source>
        <dbReference type="ARBA" id="ARBA00022989"/>
    </source>
</evidence>
<feature type="transmembrane region" description="Helical" evidence="8">
    <location>
        <begin position="811"/>
        <end position="830"/>
    </location>
</feature>
<evidence type="ECO:0000256" key="6">
    <source>
        <dbReference type="ARBA" id="ARBA00023136"/>
    </source>
</evidence>
<dbReference type="AlphaFoldDB" id="F0YFL8"/>
<feature type="transmembrane region" description="Helical" evidence="8">
    <location>
        <begin position="866"/>
        <end position="888"/>
    </location>
</feature>
<keyword evidence="4 8" id="KW-1133">Transmembrane helix</keyword>
<comment type="subcellular location">
    <subcellularLocation>
        <location evidence="1">Membrane</location>
        <topology evidence="1">Multi-pass membrane protein</topology>
    </subcellularLocation>
</comment>
<feature type="compositionally biased region" description="Basic and acidic residues" evidence="7">
    <location>
        <begin position="1044"/>
        <end position="1059"/>
    </location>
</feature>
<feature type="compositionally biased region" description="Basic and acidic residues" evidence="7">
    <location>
        <begin position="1"/>
        <end position="14"/>
    </location>
</feature>
<reference evidence="9 10" key="1">
    <citation type="journal article" date="2011" name="Proc. Natl. Acad. Sci. U.S.A.">
        <title>Niche of harmful alga Aureococcus anophagefferens revealed through ecogenomics.</title>
        <authorList>
            <person name="Gobler C.J."/>
            <person name="Berry D.L."/>
            <person name="Dyhrman S.T."/>
            <person name="Wilhelm S.W."/>
            <person name="Salamov A."/>
            <person name="Lobanov A.V."/>
            <person name="Zhang Y."/>
            <person name="Collier J.L."/>
            <person name="Wurch L.L."/>
            <person name="Kustka A.B."/>
            <person name="Dill B.D."/>
            <person name="Shah M."/>
            <person name="VerBerkmoes N.C."/>
            <person name="Kuo A."/>
            <person name="Terry A."/>
            <person name="Pangilinan J."/>
            <person name="Lindquist E.A."/>
            <person name="Lucas S."/>
            <person name="Paulsen I.T."/>
            <person name="Hattenrath-Lehmann T.K."/>
            <person name="Talmage S.C."/>
            <person name="Walker E.A."/>
            <person name="Koch F."/>
            <person name="Burson A.M."/>
            <person name="Marcoval M.A."/>
            <person name="Tang Y.Z."/>
            <person name="Lecleir G.R."/>
            <person name="Coyne K.J."/>
            <person name="Berg G.M."/>
            <person name="Bertrand E.M."/>
            <person name="Saito M.A."/>
            <person name="Gladyshev V.N."/>
            <person name="Grigoriev I.V."/>
        </authorList>
    </citation>
    <scope>NUCLEOTIDE SEQUENCE [LARGE SCALE GENOMIC DNA]</scope>
    <source>
        <strain evidence="10">CCMP 1984</strain>
    </source>
</reference>
<organism evidence="10">
    <name type="scientific">Aureococcus anophagefferens</name>
    <name type="common">Harmful bloom alga</name>
    <dbReference type="NCBI Taxonomy" id="44056"/>
    <lineage>
        <taxon>Eukaryota</taxon>
        <taxon>Sar</taxon>
        <taxon>Stramenopiles</taxon>
        <taxon>Ochrophyta</taxon>
        <taxon>Pelagophyceae</taxon>
        <taxon>Pelagomonadales</taxon>
        <taxon>Pelagomonadaceae</taxon>
        <taxon>Aureococcus</taxon>
    </lineage>
</organism>
<feature type="transmembrane region" description="Helical" evidence="8">
    <location>
        <begin position="283"/>
        <end position="299"/>
    </location>
</feature>
<dbReference type="Pfam" id="PF02386">
    <property type="entry name" value="TrkH"/>
    <property type="match status" value="2"/>
</dbReference>
<feature type="transmembrane region" description="Helical" evidence="8">
    <location>
        <begin position="909"/>
        <end position="935"/>
    </location>
</feature>
<dbReference type="GO" id="GO:0005886">
    <property type="term" value="C:plasma membrane"/>
    <property type="evidence" value="ECO:0007669"/>
    <property type="project" value="TreeGrafter"/>
</dbReference>
<feature type="transmembrane region" description="Helical" evidence="8">
    <location>
        <begin position="550"/>
        <end position="570"/>
    </location>
</feature>
<keyword evidence="5" id="KW-0406">Ion transport</keyword>
<feature type="transmembrane region" description="Helical" evidence="8">
    <location>
        <begin position="406"/>
        <end position="427"/>
    </location>
</feature>
<feature type="transmembrane region" description="Helical" evidence="8">
    <location>
        <begin position="64"/>
        <end position="86"/>
    </location>
</feature>
<evidence type="ECO:0000256" key="3">
    <source>
        <dbReference type="ARBA" id="ARBA00022692"/>
    </source>
</evidence>
<keyword evidence="3 8" id="KW-0812">Transmembrane</keyword>
<dbReference type="GO" id="GO:1990573">
    <property type="term" value="P:potassium ion import across plasma membrane"/>
    <property type="evidence" value="ECO:0007669"/>
    <property type="project" value="TreeGrafter"/>
</dbReference>
<feature type="transmembrane region" description="Helical" evidence="8">
    <location>
        <begin position="783"/>
        <end position="799"/>
    </location>
</feature>
<feature type="transmembrane region" description="Helical" evidence="8">
    <location>
        <begin position="1079"/>
        <end position="1096"/>
    </location>
</feature>
<dbReference type="GO" id="GO:0030007">
    <property type="term" value="P:intracellular potassium ion homeostasis"/>
    <property type="evidence" value="ECO:0007669"/>
    <property type="project" value="TreeGrafter"/>
</dbReference>
<feature type="transmembrane region" description="Helical" evidence="8">
    <location>
        <begin position="837"/>
        <end position="860"/>
    </location>
</feature>
<dbReference type="GeneID" id="20225524"/>
<feature type="transmembrane region" description="Helical" evidence="8">
    <location>
        <begin position="1016"/>
        <end position="1036"/>
    </location>
</feature>
<feature type="region of interest" description="Disordered" evidence="7">
    <location>
        <begin position="1"/>
        <end position="39"/>
    </location>
</feature>
<keyword evidence="10" id="KW-1185">Reference proteome</keyword>
<evidence type="ECO:0000313" key="9">
    <source>
        <dbReference type="EMBL" id="EGB06234.1"/>
    </source>
</evidence>
<keyword evidence="2" id="KW-0813">Transport</keyword>
<gene>
    <name evidence="9" type="ORF">AURANDRAFT_65827</name>
</gene>
<feature type="transmembrane region" description="Helical" evidence="8">
    <location>
        <begin position="212"/>
        <end position="232"/>
    </location>
</feature>
<dbReference type="GO" id="GO:0140107">
    <property type="term" value="F:high-affinity potassium ion transmembrane transporter activity"/>
    <property type="evidence" value="ECO:0007669"/>
    <property type="project" value="TreeGrafter"/>
</dbReference>